<evidence type="ECO:0008006" key="4">
    <source>
        <dbReference type="Google" id="ProtNLM"/>
    </source>
</evidence>
<dbReference type="EMBL" id="JACHJV010000001">
    <property type="protein sequence ID" value="MBB4924954.1"/>
    <property type="molecule type" value="Genomic_DNA"/>
</dbReference>
<dbReference type="InterPro" id="IPR038056">
    <property type="entry name" value="YjbR-like_sf"/>
</dbReference>
<dbReference type="Gene3D" id="3.90.1150.30">
    <property type="match status" value="1"/>
</dbReference>
<sequence length="363" mass="39280">MPRSRLRQQRRGSTGRGGADAVATVEQVRAAALALPRTSEHLIRDRVKFRVGRIVYLALSRDETVLGFAFPREERALLIATEPELYLSPEPADERYNWLQLRLAAVSEAELREIVLDAWRMAVPKRVAAEHEAALATALPPGPTLAQLRSAAAVFAGYGAVDAGWERWAAATAAGPDLALPAHREALHRWLNSWGCRLRYPREGEPDLFSEALEGWWNDHAAALPAAGSTLARLTDDQLTALADAYAELAALCVSPSPKRTLGPTAAAKALYALRPAAVMPWDAAIAKHLHGARDGAAFHRHLRCGRAWARAVIAESGLDEGELPSELGRPTVPLAKVLDDYLYVTITAAVPLDPPPAGPVDQ</sequence>
<reference evidence="2 3" key="1">
    <citation type="submission" date="2020-08" db="EMBL/GenBank/DDBJ databases">
        <title>Sequencing the genomes of 1000 actinobacteria strains.</title>
        <authorList>
            <person name="Klenk H.-P."/>
        </authorList>
    </citation>
    <scope>NUCLEOTIDE SEQUENCE [LARGE SCALE GENOMIC DNA]</scope>
    <source>
        <strain evidence="2 3">DSM 41654</strain>
    </source>
</reference>
<evidence type="ECO:0000313" key="2">
    <source>
        <dbReference type="EMBL" id="MBB4924954.1"/>
    </source>
</evidence>
<dbReference type="Proteomes" id="UP000540506">
    <property type="component" value="Unassembled WGS sequence"/>
</dbReference>
<name>A0A7W7R427_KITKI</name>
<accession>A0A7W7R427</accession>
<feature type="compositionally biased region" description="Basic residues" evidence="1">
    <location>
        <begin position="1"/>
        <end position="10"/>
    </location>
</feature>
<comment type="caution">
    <text evidence="2">The sequence shown here is derived from an EMBL/GenBank/DDBJ whole genome shotgun (WGS) entry which is preliminary data.</text>
</comment>
<proteinExistence type="predicted"/>
<evidence type="ECO:0000313" key="3">
    <source>
        <dbReference type="Proteomes" id="UP000540506"/>
    </source>
</evidence>
<dbReference type="AlphaFoldDB" id="A0A7W7R427"/>
<keyword evidence="3" id="KW-1185">Reference proteome</keyword>
<gene>
    <name evidence="2" type="ORF">FHR34_003947</name>
</gene>
<organism evidence="2 3">
    <name type="scientific">Kitasatospora kifunensis</name>
    <name type="common">Streptomyces kifunensis</name>
    <dbReference type="NCBI Taxonomy" id="58351"/>
    <lineage>
        <taxon>Bacteria</taxon>
        <taxon>Bacillati</taxon>
        <taxon>Actinomycetota</taxon>
        <taxon>Actinomycetes</taxon>
        <taxon>Kitasatosporales</taxon>
        <taxon>Streptomycetaceae</taxon>
        <taxon>Kitasatospora</taxon>
    </lineage>
</organism>
<dbReference type="Pfam" id="PF04237">
    <property type="entry name" value="YjbR"/>
    <property type="match status" value="1"/>
</dbReference>
<dbReference type="InterPro" id="IPR058532">
    <property type="entry name" value="YjbR/MT2646/Rv2570-like"/>
</dbReference>
<dbReference type="RefSeq" id="WP_246560028.1">
    <property type="nucleotide sequence ID" value="NZ_JACHJV010000001.1"/>
</dbReference>
<evidence type="ECO:0000256" key="1">
    <source>
        <dbReference type="SAM" id="MobiDB-lite"/>
    </source>
</evidence>
<feature type="region of interest" description="Disordered" evidence="1">
    <location>
        <begin position="1"/>
        <end position="20"/>
    </location>
</feature>
<dbReference type="SUPFAM" id="SSF142906">
    <property type="entry name" value="YjbR-like"/>
    <property type="match status" value="1"/>
</dbReference>
<protein>
    <recommendedName>
        <fullName evidence="4">MmcQ/YjbR family DNA-binding protein</fullName>
    </recommendedName>
</protein>